<evidence type="ECO:0000256" key="4">
    <source>
        <dbReference type="SAM" id="Coils"/>
    </source>
</evidence>
<evidence type="ECO:0000313" key="7">
    <source>
        <dbReference type="EMBL" id="KAF2717823.1"/>
    </source>
</evidence>
<feature type="coiled-coil region" evidence="4">
    <location>
        <begin position="24"/>
        <end position="68"/>
    </location>
</feature>
<comment type="caution">
    <text evidence="7">The sequence shown here is derived from an EMBL/GenBank/DDBJ whole genome shotgun (WGS) entry which is preliminary data.</text>
</comment>
<dbReference type="Proteomes" id="UP000799441">
    <property type="component" value="Unassembled WGS sequence"/>
</dbReference>
<evidence type="ECO:0000256" key="1">
    <source>
        <dbReference type="ARBA" id="ARBA00004123"/>
    </source>
</evidence>
<dbReference type="InterPro" id="IPR013882">
    <property type="entry name" value="Ctp1_C"/>
</dbReference>
<sequence length="666" mass="73315">MSGTENASDPDEVQQTVLRQACTITSLEAMSEDLNTKIQLIEHQQHLITRLASENDTLRTALQACEQQLEKSHKFVAKAQQRYEAAKKSAREWKAYIDRQRIRDQSRKDATDSHRLPGPSDTDVRPANTVPRTGEEADVTRLSPQALPSDALAAAEESRQNVDIGKVYAALRQITSSQSTEVDEGTSQDQWSPKIKEEPGSNDEPEVLYSRPVKRTRAGPSSPRRRIKLEPASPTVPLESSSDGVSSPKSPRYGLSRFETSDLNAVIDTTVSTPRKRPYVKRDSFRALSDDREAKPTAIHQDGSLSDSDLPESLRIHSNVEPRLANKSGVQDPHVATSVRRKLMRPALQPMSPNVRQTPRVDAGSLKRKRRNPNVSALAEGWTGDECGGDGQGGNDACTSGAPNNHGSAAATSKASRGRLGQILETATHDKQPFPRRGKPKPAKAFEPPRSTLLQGRQNTATPAGSNGQADRPGHAQHKALKKSPLPVVKKAGVEPLRSRPLAQLHAEDFKINPKYMGTSFAFADSLRARDQKKCAVGCTRPGCCGDAFRGLVEAGALRASGKSDAEMFEGYLGSGWEAVVGGYGPERRQELLETARAYALSTEHGKHRQAFERRSTPPGFWDVDFPNTQQVAANRQRADKMQQQQVEQRYLEAMRPNGRWLFRDE</sequence>
<protein>
    <recommendedName>
        <fullName evidence="6">DNA endonuclease activator Ctp1 C-terminal domain-containing protein</fullName>
    </recommendedName>
</protein>
<feature type="compositionally biased region" description="Basic residues" evidence="5">
    <location>
        <begin position="212"/>
        <end position="227"/>
    </location>
</feature>
<accession>A0A9P4ULH1</accession>
<feature type="region of interest" description="Disordered" evidence="5">
    <location>
        <begin position="104"/>
        <end position="146"/>
    </location>
</feature>
<evidence type="ECO:0000256" key="5">
    <source>
        <dbReference type="SAM" id="MobiDB-lite"/>
    </source>
</evidence>
<organism evidence="7 8">
    <name type="scientific">Polychaeton citri CBS 116435</name>
    <dbReference type="NCBI Taxonomy" id="1314669"/>
    <lineage>
        <taxon>Eukaryota</taxon>
        <taxon>Fungi</taxon>
        <taxon>Dikarya</taxon>
        <taxon>Ascomycota</taxon>
        <taxon>Pezizomycotina</taxon>
        <taxon>Dothideomycetes</taxon>
        <taxon>Dothideomycetidae</taxon>
        <taxon>Capnodiales</taxon>
        <taxon>Capnodiaceae</taxon>
        <taxon>Polychaeton</taxon>
    </lineage>
</organism>
<feature type="region of interest" description="Disordered" evidence="5">
    <location>
        <begin position="350"/>
        <end position="487"/>
    </location>
</feature>
<feature type="region of interest" description="Disordered" evidence="5">
    <location>
        <begin position="291"/>
        <end position="311"/>
    </location>
</feature>
<dbReference type="Pfam" id="PF08573">
    <property type="entry name" value="SAE2"/>
    <property type="match status" value="1"/>
</dbReference>
<evidence type="ECO:0000259" key="6">
    <source>
        <dbReference type="Pfam" id="PF08573"/>
    </source>
</evidence>
<name>A0A9P4ULH1_9PEZI</name>
<proteinExistence type="predicted"/>
<dbReference type="EMBL" id="MU003836">
    <property type="protein sequence ID" value="KAF2717823.1"/>
    <property type="molecule type" value="Genomic_DNA"/>
</dbReference>
<keyword evidence="2" id="KW-0227">DNA damage</keyword>
<feature type="compositionally biased region" description="Polar residues" evidence="5">
    <location>
        <begin position="397"/>
        <end position="415"/>
    </location>
</feature>
<evidence type="ECO:0000256" key="3">
    <source>
        <dbReference type="ARBA" id="ARBA00023242"/>
    </source>
</evidence>
<dbReference type="AlphaFoldDB" id="A0A9P4ULH1"/>
<feature type="compositionally biased region" description="Basic and acidic residues" evidence="5">
    <location>
        <begin position="104"/>
        <end position="115"/>
    </location>
</feature>
<feature type="compositionally biased region" description="Polar residues" evidence="5">
    <location>
        <begin position="452"/>
        <end position="469"/>
    </location>
</feature>
<comment type="subcellular location">
    <subcellularLocation>
        <location evidence="1">Nucleus</location>
    </subcellularLocation>
</comment>
<feature type="region of interest" description="Disordered" evidence="5">
    <location>
        <begin position="176"/>
        <end position="255"/>
    </location>
</feature>
<keyword evidence="4" id="KW-0175">Coiled coil</keyword>
<keyword evidence="8" id="KW-1185">Reference proteome</keyword>
<dbReference type="OrthoDB" id="5801062at2759"/>
<keyword evidence="3" id="KW-0539">Nucleus</keyword>
<reference evidence="7" key="1">
    <citation type="journal article" date="2020" name="Stud. Mycol.">
        <title>101 Dothideomycetes genomes: a test case for predicting lifestyles and emergence of pathogens.</title>
        <authorList>
            <person name="Haridas S."/>
            <person name="Albert R."/>
            <person name="Binder M."/>
            <person name="Bloem J."/>
            <person name="Labutti K."/>
            <person name="Salamov A."/>
            <person name="Andreopoulos B."/>
            <person name="Baker S."/>
            <person name="Barry K."/>
            <person name="Bills G."/>
            <person name="Bluhm B."/>
            <person name="Cannon C."/>
            <person name="Castanera R."/>
            <person name="Culley D."/>
            <person name="Daum C."/>
            <person name="Ezra D."/>
            <person name="Gonzalez J."/>
            <person name="Henrissat B."/>
            <person name="Kuo A."/>
            <person name="Liang C."/>
            <person name="Lipzen A."/>
            <person name="Lutzoni F."/>
            <person name="Magnuson J."/>
            <person name="Mondo S."/>
            <person name="Nolan M."/>
            <person name="Ohm R."/>
            <person name="Pangilinan J."/>
            <person name="Park H.-J."/>
            <person name="Ramirez L."/>
            <person name="Alfaro M."/>
            <person name="Sun H."/>
            <person name="Tritt A."/>
            <person name="Yoshinaga Y."/>
            <person name="Zwiers L.-H."/>
            <person name="Turgeon B."/>
            <person name="Goodwin S."/>
            <person name="Spatafora J."/>
            <person name="Crous P."/>
            <person name="Grigoriev I."/>
        </authorList>
    </citation>
    <scope>NUCLEOTIDE SEQUENCE</scope>
    <source>
        <strain evidence="7">CBS 116435</strain>
    </source>
</reference>
<evidence type="ECO:0000256" key="2">
    <source>
        <dbReference type="ARBA" id="ARBA00022763"/>
    </source>
</evidence>
<gene>
    <name evidence="7" type="ORF">K431DRAFT_288252</name>
</gene>
<feature type="domain" description="DNA endonuclease activator Ctp1 C-terminal" evidence="6">
    <location>
        <begin position="522"/>
        <end position="631"/>
    </location>
</feature>
<dbReference type="GO" id="GO:0006281">
    <property type="term" value="P:DNA repair"/>
    <property type="evidence" value="ECO:0007669"/>
    <property type="project" value="InterPro"/>
</dbReference>
<dbReference type="GO" id="GO:0005634">
    <property type="term" value="C:nucleus"/>
    <property type="evidence" value="ECO:0007669"/>
    <property type="project" value="UniProtKB-SubCell"/>
</dbReference>
<feature type="compositionally biased region" description="Low complexity" evidence="5">
    <location>
        <begin position="240"/>
        <end position="250"/>
    </location>
</feature>
<evidence type="ECO:0000313" key="8">
    <source>
        <dbReference type="Proteomes" id="UP000799441"/>
    </source>
</evidence>